<evidence type="ECO:0000313" key="2">
    <source>
        <dbReference type="EMBL" id="RPJ68311.1"/>
    </source>
</evidence>
<dbReference type="Proteomes" id="UP000275281">
    <property type="component" value="Unassembled WGS sequence"/>
</dbReference>
<dbReference type="InterPro" id="IPR007739">
    <property type="entry name" value="RgpF"/>
</dbReference>
<evidence type="ECO:0000256" key="1">
    <source>
        <dbReference type="PROSITE-ProRule" id="PRU00339"/>
    </source>
</evidence>
<gene>
    <name evidence="2" type="ORF">DRW07_02575</name>
</gene>
<dbReference type="EMBL" id="RPOK01000001">
    <property type="protein sequence ID" value="RPJ68311.1"/>
    <property type="molecule type" value="Genomic_DNA"/>
</dbReference>
<accession>A0A3N5YQD6</accession>
<dbReference type="SMART" id="SM00028">
    <property type="entry name" value="TPR"/>
    <property type="match status" value="2"/>
</dbReference>
<dbReference type="InterPro" id="IPR019734">
    <property type="entry name" value="TPR_rpt"/>
</dbReference>
<dbReference type="Gene3D" id="1.25.40.10">
    <property type="entry name" value="Tetratricopeptide repeat domain"/>
    <property type="match status" value="1"/>
</dbReference>
<dbReference type="SUPFAM" id="SSF48452">
    <property type="entry name" value="TPR-like"/>
    <property type="match status" value="1"/>
</dbReference>
<keyword evidence="1" id="KW-0802">TPR repeat</keyword>
<name>A0A3N5YQD6_9ALTE</name>
<reference evidence="2 3" key="1">
    <citation type="submission" date="2018-11" db="EMBL/GenBank/DDBJ databases">
        <authorList>
            <person name="Ye M.-Q."/>
            <person name="Du Z.-J."/>
        </authorList>
    </citation>
    <scope>NUCLEOTIDE SEQUENCE [LARGE SCALE GENOMIC DNA]</scope>
    <source>
        <strain evidence="2 3">U0105</strain>
    </source>
</reference>
<evidence type="ECO:0000313" key="3">
    <source>
        <dbReference type="Proteomes" id="UP000275281"/>
    </source>
</evidence>
<feature type="repeat" description="TPR" evidence="1">
    <location>
        <begin position="382"/>
        <end position="415"/>
    </location>
</feature>
<sequence length="822" mass="92168">MTSTPFYLCSGFHRSGTSLVALSMVENGVDMGSTLMGPSISNANGHGEDPAVVDLHDHFLALNGTDWCYPGDYELILPANALELMKSYLSGRQQQCSGGDRGFGVKDPRAVLFLDNWYQAANGDIRFILVYRHWKFAVSSLLKRHSRNVLQSHEALIHRREDMAFWQQPELAAKMWLVAAEKMLACFSKHPDKTLLFEQSAFVDQNNTLCDIAATKGIHSAALTSNSFDPSLMQKDVPESMLDMLPDEIKARCEAVNQQLQDLADVSAPSKVATRSCHSLVETLVNTTLQGTEETVGVDQEDSTHYQREKLQFASKTPSEAIAIMKKLDRDLLPYIDWDYWLIRPGCTPTESVELFYLAVKCKQPRAAEVFLSRAVIMRDLHWQWLHLGNLYFNLGFISNAKHCYQVAFEKAPNNAGIIAKLADINTAEGKLAESKKCIEKAKAIAEDNPAIKDAQVRLDRALQKRADEAAYQKHKHTLFTPEADYQALVNAFETDKKLGRKLDRYMAQAHFILRDNVSWLEQGCEPLSEAAKRCFLDYLCHHLEQIWSTATLHNALLPYGDQPSLNNSATDNRPSVEPVVTDYQLGVHLHAEYPHAVPEILDFLKVLPATFQLVVTAAEVNQETLTEMLAQYPQCQLVIVPEGGQDVAAWLLHAAPLLSTCDLVLKLHTQARSNEKGMASWPLQLLWSLLGDASIVKRTLNAFSANPFTGLMLPPYLPAAVKHVDWEMTHHIPDLVTERVNTELRQNGPLGYFPVGRMFWYRPDALASLTSGKWLQDDFAGDDAGSESSLIEDIERIIVKVALAQGYGFHFIDVFPKVFRM</sequence>
<dbReference type="InterPro" id="IPR027417">
    <property type="entry name" value="P-loop_NTPase"/>
</dbReference>
<comment type="caution">
    <text evidence="2">The sequence shown here is derived from an EMBL/GenBank/DDBJ whole genome shotgun (WGS) entry which is preliminary data.</text>
</comment>
<proteinExistence type="predicted"/>
<dbReference type="OrthoDB" id="9179784at2"/>
<dbReference type="SUPFAM" id="SSF52540">
    <property type="entry name" value="P-loop containing nucleoside triphosphate hydrolases"/>
    <property type="match status" value="1"/>
</dbReference>
<dbReference type="InterPro" id="IPR011990">
    <property type="entry name" value="TPR-like_helical_dom_sf"/>
</dbReference>
<dbReference type="AlphaFoldDB" id="A0A3N5YQD6"/>
<dbReference type="Pfam" id="PF05045">
    <property type="entry name" value="RgpF"/>
    <property type="match status" value="1"/>
</dbReference>
<protein>
    <submittedName>
        <fullName evidence="2">Uncharacterized protein</fullName>
    </submittedName>
</protein>
<dbReference type="Gene3D" id="3.40.50.300">
    <property type="entry name" value="P-loop containing nucleotide triphosphate hydrolases"/>
    <property type="match status" value="1"/>
</dbReference>
<organism evidence="2 3">
    <name type="scientific">Alteromonas sediminis</name>
    <dbReference type="NCBI Taxonomy" id="2259342"/>
    <lineage>
        <taxon>Bacteria</taxon>
        <taxon>Pseudomonadati</taxon>
        <taxon>Pseudomonadota</taxon>
        <taxon>Gammaproteobacteria</taxon>
        <taxon>Alteromonadales</taxon>
        <taxon>Alteromonadaceae</taxon>
        <taxon>Alteromonas/Salinimonas group</taxon>
        <taxon>Alteromonas</taxon>
    </lineage>
</organism>
<keyword evidence="3" id="KW-1185">Reference proteome</keyword>
<dbReference type="PROSITE" id="PS50005">
    <property type="entry name" value="TPR"/>
    <property type="match status" value="1"/>
</dbReference>
<dbReference type="RefSeq" id="WP_124026312.1">
    <property type="nucleotide sequence ID" value="NZ_JBHRSN010000005.1"/>
</dbReference>